<dbReference type="PANTHER" id="PTHR21240:SF30">
    <property type="entry name" value="AMIDOHYDROLASE-RELATED DOMAIN-CONTAINING PROTEIN-RELATED"/>
    <property type="match status" value="1"/>
</dbReference>
<dbReference type="Proteomes" id="UP001470230">
    <property type="component" value="Unassembled WGS sequence"/>
</dbReference>
<name>A0ABR2GZ86_9EUKA</name>
<keyword evidence="1 2" id="KW-0456">Lyase</keyword>
<feature type="domain" description="Amidohydrolase-related" evidence="3">
    <location>
        <begin position="65"/>
        <end position="331"/>
    </location>
</feature>
<keyword evidence="5" id="KW-1185">Reference proteome</keyword>
<dbReference type="InterPro" id="IPR032465">
    <property type="entry name" value="ACMSD"/>
</dbReference>
<protein>
    <recommendedName>
        <fullName evidence="3">Amidohydrolase-related domain-containing protein</fullName>
    </recommendedName>
</protein>
<dbReference type="Pfam" id="PF04909">
    <property type="entry name" value="Amidohydro_2"/>
    <property type="match status" value="1"/>
</dbReference>
<keyword evidence="2" id="KW-0210">Decarboxylase</keyword>
<evidence type="ECO:0000256" key="2">
    <source>
        <dbReference type="RuleBase" id="RU366045"/>
    </source>
</evidence>
<dbReference type="EMBL" id="JAPFFF010000052">
    <property type="protein sequence ID" value="KAK8839259.1"/>
    <property type="molecule type" value="Genomic_DNA"/>
</dbReference>
<evidence type="ECO:0000313" key="5">
    <source>
        <dbReference type="Proteomes" id="UP001470230"/>
    </source>
</evidence>
<dbReference type="InterPro" id="IPR006680">
    <property type="entry name" value="Amidohydro-rel"/>
</dbReference>
<comment type="similarity">
    <text evidence="2">Belongs to the metallo-dependent hydrolases superfamily.</text>
</comment>
<evidence type="ECO:0000256" key="1">
    <source>
        <dbReference type="ARBA" id="ARBA00023239"/>
    </source>
</evidence>
<evidence type="ECO:0000313" key="4">
    <source>
        <dbReference type="EMBL" id="KAK8839259.1"/>
    </source>
</evidence>
<organism evidence="4 5">
    <name type="scientific">Tritrichomonas musculus</name>
    <dbReference type="NCBI Taxonomy" id="1915356"/>
    <lineage>
        <taxon>Eukaryota</taxon>
        <taxon>Metamonada</taxon>
        <taxon>Parabasalia</taxon>
        <taxon>Tritrichomonadida</taxon>
        <taxon>Tritrichomonadidae</taxon>
        <taxon>Tritrichomonas</taxon>
    </lineage>
</organism>
<accession>A0ABR2GZ86</accession>
<sequence>MKVIALEEHTVNKAIGDASSKAVQENYPYFQQFFDPVKNITTPSFDLFEIGEKRINDMDKNGIDAAVLSYSSPTQWISGAEAVNLSVVANDLLSEAVKKYPIRFYAFATLPWSNPTAAAQELRRTIKDLGFVGTLLPGRPQTGNVYLDDKCYYPIWEVLTEFDLPIYIHPGYTSPDAIKAYYNGPNDQVNMIMSTYGYGWHVEAGIQVIRMILAGVFEKFPTLKVISGHWGELVPFYLSRLDQTLPPSVTGLKEKFSFYYKRNVWVTPSGIYDSDDLELCIKKLGVDHILFSADFPYIPEEGARSFLENLPLSNEDKEKIGCKNAEKLLHLI</sequence>
<dbReference type="PANTHER" id="PTHR21240">
    <property type="entry name" value="2-AMINO-3-CARBOXYLMUCONATE-6-SEMIALDEHYDE DECARBOXYLASE"/>
    <property type="match status" value="1"/>
</dbReference>
<proteinExistence type="inferred from homology"/>
<dbReference type="InterPro" id="IPR032466">
    <property type="entry name" value="Metal_Hydrolase"/>
</dbReference>
<dbReference type="Gene3D" id="3.20.20.140">
    <property type="entry name" value="Metal-dependent hydrolases"/>
    <property type="match status" value="1"/>
</dbReference>
<gene>
    <name evidence="4" type="ORF">M9Y10_032190</name>
</gene>
<evidence type="ECO:0000259" key="3">
    <source>
        <dbReference type="Pfam" id="PF04909"/>
    </source>
</evidence>
<comment type="caution">
    <text evidence="4">The sequence shown here is derived from an EMBL/GenBank/DDBJ whole genome shotgun (WGS) entry which is preliminary data.</text>
</comment>
<reference evidence="4 5" key="1">
    <citation type="submission" date="2024-04" db="EMBL/GenBank/DDBJ databases">
        <title>Tritrichomonas musculus Genome.</title>
        <authorList>
            <person name="Alves-Ferreira E."/>
            <person name="Grigg M."/>
            <person name="Lorenzi H."/>
            <person name="Galac M."/>
        </authorList>
    </citation>
    <scope>NUCLEOTIDE SEQUENCE [LARGE SCALE GENOMIC DNA]</scope>
    <source>
        <strain evidence="4 5">EAF2021</strain>
    </source>
</reference>
<dbReference type="SUPFAM" id="SSF51556">
    <property type="entry name" value="Metallo-dependent hydrolases"/>
    <property type="match status" value="1"/>
</dbReference>